<gene>
    <name evidence="1" type="ORF">SBOR_5469</name>
</gene>
<organism evidence="1 2">
    <name type="scientific">Sclerotinia borealis (strain F-4128)</name>
    <dbReference type="NCBI Taxonomy" id="1432307"/>
    <lineage>
        <taxon>Eukaryota</taxon>
        <taxon>Fungi</taxon>
        <taxon>Dikarya</taxon>
        <taxon>Ascomycota</taxon>
        <taxon>Pezizomycotina</taxon>
        <taxon>Leotiomycetes</taxon>
        <taxon>Helotiales</taxon>
        <taxon>Sclerotiniaceae</taxon>
        <taxon>Sclerotinia</taxon>
    </lineage>
</organism>
<dbReference type="HOGENOM" id="CLU_963649_0_0_1"/>
<dbReference type="Proteomes" id="UP000019487">
    <property type="component" value="Unassembled WGS sequence"/>
</dbReference>
<proteinExistence type="predicted"/>
<evidence type="ECO:0000313" key="1">
    <source>
        <dbReference type="EMBL" id="ESZ94148.1"/>
    </source>
</evidence>
<name>W9CE66_SCLBF</name>
<dbReference type="AlphaFoldDB" id="W9CE66"/>
<evidence type="ECO:0000313" key="2">
    <source>
        <dbReference type="Proteomes" id="UP000019487"/>
    </source>
</evidence>
<dbReference type="OrthoDB" id="3496077at2759"/>
<keyword evidence="2" id="KW-1185">Reference proteome</keyword>
<sequence>MPPHSEKQPITLSPICTTPPLLHTCSLSRSLLLPHYELVSSGRGGYTPEYNDPVNPDDDSRKTFYLNPEVDVLYFTSLRVFDSEQNQHFPCPHTCAICVNVTFDLHRALRVVVGNRDVRVRLRNVAVGLEIPGLRPYRLLVSGADADLKGLMRLFWVMRDDAVIDGGAISREIGEGEVLGRAVDDRWAGKGKIIGKTEIPQLIEDGRKILDGRTHVDLSKDLRMWKMEDLVNDYYARKCLERNQSVGSNVARLFKIPIGRCSVPSSTQDVNEERKLEFVEVSCVVVGNV</sequence>
<protein>
    <submittedName>
        <fullName evidence="1">Uncharacterized protein</fullName>
    </submittedName>
</protein>
<reference evidence="1 2" key="1">
    <citation type="journal article" date="2014" name="Genome Announc.">
        <title>Draft genome sequence of Sclerotinia borealis, a psychrophilic plant pathogenic fungus.</title>
        <authorList>
            <person name="Mardanov A.V."/>
            <person name="Beletsky A.V."/>
            <person name="Kadnikov V.V."/>
            <person name="Ignatov A.N."/>
            <person name="Ravin N.V."/>
        </authorList>
    </citation>
    <scope>NUCLEOTIDE SEQUENCE [LARGE SCALE GENOMIC DNA]</scope>
    <source>
        <strain evidence="2">F-4157</strain>
    </source>
</reference>
<accession>W9CE66</accession>
<dbReference type="EMBL" id="AYSA01000265">
    <property type="protein sequence ID" value="ESZ94148.1"/>
    <property type="molecule type" value="Genomic_DNA"/>
</dbReference>
<comment type="caution">
    <text evidence="1">The sequence shown here is derived from an EMBL/GenBank/DDBJ whole genome shotgun (WGS) entry which is preliminary data.</text>
</comment>